<dbReference type="SUPFAM" id="SSF53649">
    <property type="entry name" value="Alkaline phosphatase-like"/>
    <property type="match status" value="1"/>
</dbReference>
<name>A0A927MDE8_9ACTN</name>
<feature type="region of interest" description="Disordered" evidence="1">
    <location>
        <begin position="124"/>
        <end position="203"/>
    </location>
</feature>
<evidence type="ECO:0008006" key="4">
    <source>
        <dbReference type="Google" id="ProtNLM"/>
    </source>
</evidence>
<protein>
    <recommendedName>
        <fullName evidence="4">Alkaline phosphatase family protein</fullName>
    </recommendedName>
</protein>
<gene>
    <name evidence="2" type="ORF">H4W31_008037</name>
</gene>
<dbReference type="Gene3D" id="3.40.720.10">
    <property type="entry name" value="Alkaline Phosphatase, subunit A"/>
    <property type="match status" value="1"/>
</dbReference>
<dbReference type="AlphaFoldDB" id="A0A927MDE8"/>
<dbReference type="EMBL" id="JADBEB010000001">
    <property type="protein sequence ID" value="MBE1492399.1"/>
    <property type="molecule type" value="Genomic_DNA"/>
</dbReference>
<evidence type="ECO:0000256" key="1">
    <source>
        <dbReference type="SAM" id="MobiDB-lite"/>
    </source>
</evidence>
<accession>A0A927MDE8</accession>
<dbReference type="GO" id="GO:0016787">
    <property type="term" value="F:hydrolase activity"/>
    <property type="evidence" value="ECO:0007669"/>
    <property type="project" value="UniProtKB-ARBA"/>
</dbReference>
<reference evidence="2" key="1">
    <citation type="submission" date="2020-10" db="EMBL/GenBank/DDBJ databases">
        <title>Sequencing the genomes of 1000 actinobacteria strains.</title>
        <authorList>
            <person name="Klenk H.-P."/>
        </authorList>
    </citation>
    <scope>NUCLEOTIDE SEQUENCE</scope>
    <source>
        <strain evidence="2">DSM 46832</strain>
    </source>
</reference>
<evidence type="ECO:0000313" key="3">
    <source>
        <dbReference type="Proteomes" id="UP000649753"/>
    </source>
</evidence>
<organism evidence="2 3">
    <name type="scientific">Plantactinospora soyae</name>
    <dbReference type="NCBI Taxonomy" id="1544732"/>
    <lineage>
        <taxon>Bacteria</taxon>
        <taxon>Bacillati</taxon>
        <taxon>Actinomycetota</taxon>
        <taxon>Actinomycetes</taxon>
        <taxon>Micromonosporales</taxon>
        <taxon>Micromonosporaceae</taxon>
        <taxon>Plantactinospora</taxon>
    </lineage>
</organism>
<sequence>MTDPLQVVRPNYFGGSLADVLPSALAVLGVDRSDPLGLAGQLAGVRRIAVLLVDGLGWYQLPAAAPYAPILTDLTGRYGRPLTCGFPSTTPTSLVSLGTGAAPGAHGVLGFRINVPGTDRVLTHINWPGAADDGPDFPGGGPGSPLGGNRPRGSWPPAGTEEQPRSTAGERPGAPAGDAPPVHSAESMGDPDPRRWQPLPSQLQRAEAAGVAVTVVSKPELAGTGLSLAAYGGAGAHRGAADVAALASEMLGALTAGEGPTLVYGYHPEVDRRGHRSGIGSADWQDAVGEVDRLVARLVDGLPPDAALLVTADHGQLNVPADGRYDLDADPRLRAGVRVVAGEARVRYLHTVAGATADVVAAWSEVLGEQAWIATRAEAVAAGWFGPVPEAHLERIGDVVVACLGEAVVLASKTHHPIEATLVAYHGSCTATEMTIPLLVVPSPRS</sequence>
<feature type="compositionally biased region" description="Gly residues" evidence="1">
    <location>
        <begin position="137"/>
        <end position="146"/>
    </location>
</feature>
<dbReference type="PANTHER" id="PTHR10151:SF120">
    <property type="entry name" value="BIS(5'-ADENOSYL)-TRIPHOSPHATASE"/>
    <property type="match status" value="1"/>
</dbReference>
<dbReference type="PANTHER" id="PTHR10151">
    <property type="entry name" value="ECTONUCLEOTIDE PYROPHOSPHATASE/PHOSPHODIESTERASE"/>
    <property type="match status" value="1"/>
</dbReference>
<evidence type="ECO:0000313" key="2">
    <source>
        <dbReference type="EMBL" id="MBE1492399.1"/>
    </source>
</evidence>
<dbReference type="Pfam" id="PF01663">
    <property type="entry name" value="Phosphodiest"/>
    <property type="match status" value="1"/>
</dbReference>
<dbReference type="InterPro" id="IPR017850">
    <property type="entry name" value="Alkaline_phosphatase_core_sf"/>
</dbReference>
<dbReference type="Proteomes" id="UP000649753">
    <property type="component" value="Unassembled WGS sequence"/>
</dbReference>
<proteinExistence type="predicted"/>
<keyword evidence="3" id="KW-1185">Reference proteome</keyword>
<dbReference type="InterPro" id="IPR002591">
    <property type="entry name" value="Phosphodiest/P_Trfase"/>
</dbReference>
<comment type="caution">
    <text evidence="2">The sequence shown here is derived from an EMBL/GenBank/DDBJ whole genome shotgun (WGS) entry which is preliminary data.</text>
</comment>
<dbReference type="RefSeq" id="WP_192771312.1">
    <property type="nucleotide sequence ID" value="NZ_JADBEB010000001.1"/>
</dbReference>